<evidence type="ECO:0008006" key="5">
    <source>
        <dbReference type="Google" id="ProtNLM"/>
    </source>
</evidence>
<evidence type="ECO:0000313" key="4">
    <source>
        <dbReference type="Proteomes" id="UP000177050"/>
    </source>
</evidence>
<dbReference type="AlphaFoldDB" id="A0A1F7L1Q1"/>
<organism evidence="3 4">
    <name type="scientific">Candidatus Roizmanbacteria bacterium RIFOXYD1_FULL_38_12</name>
    <dbReference type="NCBI Taxonomy" id="1802093"/>
    <lineage>
        <taxon>Bacteria</taxon>
        <taxon>Candidatus Roizmaniibacteriota</taxon>
    </lineage>
</organism>
<feature type="transmembrane region" description="Helical" evidence="1">
    <location>
        <begin position="305"/>
        <end position="323"/>
    </location>
</feature>
<comment type="caution">
    <text evidence="3">The sequence shown here is derived from an EMBL/GenBank/DDBJ whole genome shotgun (WGS) entry which is preliminary data.</text>
</comment>
<feature type="chain" id="PRO_5009529548" description="Alpha-galactosidase NEW3 domain-containing protein" evidence="2">
    <location>
        <begin position="31"/>
        <end position="332"/>
    </location>
</feature>
<keyword evidence="1" id="KW-0472">Membrane</keyword>
<feature type="signal peptide" evidence="2">
    <location>
        <begin position="1"/>
        <end position="30"/>
    </location>
</feature>
<name>A0A1F7L1Q1_9BACT</name>
<dbReference type="Proteomes" id="UP000177050">
    <property type="component" value="Unassembled WGS sequence"/>
</dbReference>
<accession>A0A1F7L1Q1</accession>
<keyword evidence="1" id="KW-0812">Transmembrane</keyword>
<protein>
    <recommendedName>
        <fullName evidence="5">Alpha-galactosidase NEW3 domain-containing protein</fullName>
    </recommendedName>
</protein>
<keyword evidence="2" id="KW-0732">Signal</keyword>
<reference evidence="3 4" key="1">
    <citation type="journal article" date="2016" name="Nat. Commun.">
        <title>Thousands of microbial genomes shed light on interconnected biogeochemical processes in an aquifer system.</title>
        <authorList>
            <person name="Anantharaman K."/>
            <person name="Brown C.T."/>
            <person name="Hug L.A."/>
            <person name="Sharon I."/>
            <person name="Castelle C.J."/>
            <person name="Probst A.J."/>
            <person name="Thomas B.C."/>
            <person name="Singh A."/>
            <person name="Wilkins M.J."/>
            <person name="Karaoz U."/>
            <person name="Brodie E.L."/>
            <person name="Williams K.H."/>
            <person name="Hubbard S.S."/>
            <person name="Banfield J.F."/>
        </authorList>
    </citation>
    <scope>NUCLEOTIDE SEQUENCE [LARGE SCALE GENOMIC DNA]</scope>
</reference>
<keyword evidence="1" id="KW-1133">Transmembrane helix</keyword>
<evidence type="ECO:0000256" key="1">
    <source>
        <dbReference type="SAM" id="Phobius"/>
    </source>
</evidence>
<sequence length="332" mass="36591">MKINKNTIQTCFSFLLLTTFYFLLTTTTYAQQVTLSISPPIVETLVKPGKSMLIGYTIQNLADPTAIIVKVRSFSPRGDYGEMLIDTELISPVRFSLDNTNIQLEQPILMKQRDTTQALVRIRIPEGTPEGDYYFTVLAETQPIAAIGGATASLAKASIGSTLLITVTKSGFVETKGRIALFDIIPNFTMKLFGKTYKIIESSSKVPVVLIVQNLGKNLIKPQGEVTLRNSWGEKTIFPLLSQNILSDSKRLVKSTEGVNTNPFHSFTISGYFIGPYTLSSRVHFGTDNTQLYATTSFIGVPIRFGIALLFILIISTIIIVGLKKRNSSTIT</sequence>
<evidence type="ECO:0000313" key="3">
    <source>
        <dbReference type="EMBL" id="OGK74031.1"/>
    </source>
</evidence>
<proteinExistence type="predicted"/>
<dbReference type="EMBL" id="MGBR01000001">
    <property type="protein sequence ID" value="OGK74031.1"/>
    <property type="molecule type" value="Genomic_DNA"/>
</dbReference>
<gene>
    <name evidence="3" type="ORF">A3K52_04640</name>
</gene>
<evidence type="ECO:0000256" key="2">
    <source>
        <dbReference type="SAM" id="SignalP"/>
    </source>
</evidence>